<sequence>TVQKVAAAAEAIASGVLFRECDQLTRKKKPLNRFLKMGSLSICLLIIIVTNAVIGIPMVGQSDSAVPATADDVRVSKMHISDSSSSIYNAGIASVNGRFGKSIRAFTVNEFEKYIGGLA</sequence>
<protein>
    <submittedName>
        <fullName evidence="2">Putative tpa: endonuclease-reverse transcriptase</fullName>
    </submittedName>
</protein>
<feature type="transmembrane region" description="Helical" evidence="1">
    <location>
        <begin position="34"/>
        <end position="59"/>
    </location>
</feature>
<dbReference type="GO" id="GO:0004519">
    <property type="term" value="F:endonuclease activity"/>
    <property type="evidence" value="ECO:0007669"/>
    <property type="project" value="UniProtKB-KW"/>
</dbReference>
<evidence type="ECO:0000256" key="1">
    <source>
        <dbReference type="SAM" id="Phobius"/>
    </source>
</evidence>
<evidence type="ECO:0000313" key="2">
    <source>
        <dbReference type="EMBL" id="JAC07458.1"/>
    </source>
</evidence>
<keyword evidence="2" id="KW-0378">Hydrolase</keyword>
<keyword evidence="2" id="KW-0255">Endonuclease</keyword>
<accession>A0A023EDG0</accession>
<keyword evidence="2" id="KW-0695">RNA-directed DNA polymerase</keyword>
<keyword evidence="1" id="KW-0472">Membrane</keyword>
<keyword evidence="2" id="KW-0548">Nucleotidyltransferase</keyword>
<keyword evidence="1" id="KW-1133">Transmembrane helix</keyword>
<keyword evidence="1" id="KW-0812">Transmembrane</keyword>
<dbReference type="AlphaFoldDB" id="A0A023EDG0"/>
<name>A0A023EDG0_AEDAL</name>
<dbReference type="GO" id="GO:0003964">
    <property type="term" value="F:RNA-directed DNA polymerase activity"/>
    <property type="evidence" value="ECO:0007669"/>
    <property type="project" value="UniProtKB-KW"/>
</dbReference>
<keyword evidence="2" id="KW-0540">Nuclease</keyword>
<feature type="non-terminal residue" evidence="2">
    <location>
        <position position="1"/>
    </location>
</feature>
<dbReference type="EMBL" id="GAPW01006140">
    <property type="protein sequence ID" value="JAC07458.1"/>
    <property type="molecule type" value="mRNA"/>
</dbReference>
<proteinExistence type="evidence at transcript level"/>
<reference evidence="2" key="1">
    <citation type="journal article" date="2014" name="PLoS Negl. Trop. Dis.">
        <title>Identification and characterization of seminal fluid proteins in the Asian tiger mosquito, Aedes albopictus.</title>
        <authorList>
            <person name="Boes K.E."/>
            <person name="Ribeiro J.M."/>
            <person name="Wong A."/>
            <person name="Harrington L.C."/>
            <person name="Wolfner M.F."/>
            <person name="Sirot L.K."/>
        </authorList>
    </citation>
    <scope>NUCLEOTIDE SEQUENCE</scope>
    <source>
        <tissue evidence="2">Reproductive organs</tissue>
    </source>
</reference>
<organism evidence="2">
    <name type="scientific">Aedes albopictus</name>
    <name type="common">Asian tiger mosquito</name>
    <name type="synonym">Stegomyia albopicta</name>
    <dbReference type="NCBI Taxonomy" id="7160"/>
    <lineage>
        <taxon>Eukaryota</taxon>
        <taxon>Metazoa</taxon>
        <taxon>Ecdysozoa</taxon>
        <taxon>Arthropoda</taxon>
        <taxon>Hexapoda</taxon>
        <taxon>Insecta</taxon>
        <taxon>Pterygota</taxon>
        <taxon>Neoptera</taxon>
        <taxon>Endopterygota</taxon>
        <taxon>Diptera</taxon>
        <taxon>Nematocera</taxon>
        <taxon>Culicoidea</taxon>
        <taxon>Culicidae</taxon>
        <taxon>Culicinae</taxon>
        <taxon>Aedini</taxon>
        <taxon>Aedes</taxon>
        <taxon>Stegomyia</taxon>
    </lineage>
</organism>
<keyword evidence="2" id="KW-0808">Transferase</keyword>